<dbReference type="EMBL" id="JBFNXX010000007">
    <property type="protein sequence ID" value="MEW9920239.1"/>
    <property type="molecule type" value="Genomic_DNA"/>
</dbReference>
<evidence type="ECO:0000313" key="3">
    <source>
        <dbReference type="Proteomes" id="UP001556098"/>
    </source>
</evidence>
<dbReference type="InterPro" id="IPR029030">
    <property type="entry name" value="Caspase-like_dom_sf"/>
</dbReference>
<dbReference type="PANTHER" id="PTHR11102:SF160">
    <property type="entry name" value="ERAD-ASSOCIATED E3 UBIQUITIN-PROTEIN LIGASE COMPONENT HRD3"/>
    <property type="match status" value="1"/>
</dbReference>
<dbReference type="Gene3D" id="1.25.40.10">
    <property type="entry name" value="Tetratricopeptide repeat domain"/>
    <property type="match status" value="1"/>
</dbReference>
<dbReference type="PANTHER" id="PTHR11102">
    <property type="entry name" value="SEL-1-LIKE PROTEIN"/>
    <property type="match status" value="1"/>
</dbReference>
<comment type="caution">
    <text evidence="2">The sequence shown here is derived from an EMBL/GenBank/DDBJ whole genome shotgun (WGS) entry which is preliminary data.</text>
</comment>
<dbReference type="SUPFAM" id="SSF52129">
    <property type="entry name" value="Caspase-like"/>
    <property type="match status" value="1"/>
</dbReference>
<dbReference type="Pfam" id="PF00656">
    <property type="entry name" value="Peptidase_C14"/>
    <property type="match status" value="1"/>
</dbReference>
<dbReference type="Proteomes" id="UP001556098">
    <property type="component" value="Unassembled WGS sequence"/>
</dbReference>
<keyword evidence="3" id="KW-1185">Reference proteome</keyword>
<proteinExistence type="predicted"/>
<gene>
    <name evidence="2" type="ORF">AB2B41_11520</name>
</gene>
<dbReference type="InterPro" id="IPR011990">
    <property type="entry name" value="TPR-like_helical_dom_sf"/>
</dbReference>
<accession>A0ABV3RMN4</accession>
<reference evidence="2 3" key="1">
    <citation type="submission" date="2024-07" db="EMBL/GenBank/DDBJ databases">
        <title>Marimonas sp.nov., isolated from tidal-flat sediment.</title>
        <authorList>
            <person name="Jayan J.N."/>
            <person name="Lee S.S."/>
        </authorList>
    </citation>
    <scope>NUCLEOTIDE SEQUENCE [LARGE SCALE GENOMIC DNA]</scope>
    <source>
        <strain evidence="2 3">MJW-29</strain>
    </source>
</reference>
<dbReference type="InterPro" id="IPR006597">
    <property type="entry name" value="Sel1-like"/>
</dbReference>
<evidence type="ECO:0000259" key="1">
    <source>
        <dbReference type="PROSITE" id="PS50208"/>
    </source>
</evidence>
<feature type="domain" description="Caspase family p20" evidence="1">
    <location>
        <begin position="34"/>
        <end position="164"/>
    </location>
</feature>
<dbReference type="RefSeq" id="WP_367877942.1">
    <property type="nucleotide sequence ID" value="NZ_JBFNXX010000007.1"/>
</dbReference>
<evidence type="ECO:0000313" key="2">
    <source>
        <dbReference type="EMBL" id="MEW9920239.1"/>
    </source>
</evidence>
<dbReference type="InterPro" id="IPR011600">
    <property type="entry name" value="Pept_C14_caspase"/>
</dbReference>
<organism evidence="2 3">
    <name type="scientific">Sulfitobacter sediminis</name>
    <dbReference type="NCBI Taxonomy" id="3234186"/>
    <lineage>
        <taxon>Bacteria</taxon>
        <taxon>Pseudomonadati</taxon>
        <taxon>Pseudomonadota</taxon>
        <taxon>Alphaproteobacteria</taxon>
        <taxon>Rhodobacterales</taxon>
        <taxon>Roseobacteraceae</taxon>
        <taxon>Sulfitobacter</taxon>
    </lineage>
</organism>
<name>A0ABV3RMN4_9RHOB</name>
<dbReference type="SMART" id="SM00671">
    <property type="entry name" value="SEL1"/>
    <property type="match status" value="9"/>
</dbReference>
<dbReference type="InterPro" id="IPR050767">
    <property type="entry name" value="Sel1_AlgK"/>
</dbReference>
<dbReference type="Gene3D" id="3.40.50.1460">
    <property type="match status" value="1"/>
</dbReference>
<dbReference type="Pfam" id="PF14559">
    <property type="entry name" value="TPR_19"/>
    <property type="match status" value="1"/>
</dbReference>
<dbReference type="PROSITE" id="PS50208">
    <property type="entry name" value="CASPASE_P20"/>
    <property type="match status" value="1"/>
</dbReference>
<protein>
    <submittedName>
        <fullName evidence="2">Caspase family protein</fullName>
    </submittedName>
</protein>
<dbReference type="Pfam" id="PF08238">
    <property type="entry name" value="Sel1"/>
    <property type="match status" value="9"/>
</dbReference>
<dbReference type="InterPro" id="IPR001309">
    <property type="entry name" value="Pept_C14_p20"/>
</dbReference>
<dbReference type="SUPFAM" id="SSF81901">
    <property type="entry name" value="HCP-like"/>
    <property type="match status" value="3"/>
</dbReference>
<sequence>MFASPLTDTLRFGVFAALVFIAAPSWSQQVPGAAPRVAMVVGNSNYQSVLALPNPANDARIIAEKLWESGFEVIETIDADREEMLADLATFRSRLREGSEALFFYAGHGVQVNGRNYLIPVSATPSSVEDLVNQSIDAQLFVDIMSNSGARLNLVMLDACRNNPFAEITEPDTTEIETRALAIGASQEEVARGLKALAQASPGGLAEMTSGKTETMISFATAPGAVAFDGVGNHSPYTQAIVDNIDEPGLEINELFRRVRGDVREATGGDQIAWTTSTLETRFYFKTNDGSLRDSTTGMSVGSDTLGALPPQRIVDRTFWRAIRNTDRLDAFEAYLKMLPEGVFAQEARQKILDLGGDPAAIEAVDPLLTGVESTAPTELQMAIKREIAAQLDRGDVSVAIGTGAEVLPTPETNGGWVYVQKAPRLGEVTVEEDLELEPSSVRWLPPGARLRFIPIVGSNGGQDSFVGLELLENGNTAETRVAIETHVDACDMLAGNPYDAQRVTAGTRQFIIDRNFDAAIVACEIAVEKHPENVRFWAQLARAYRSAGRYEDALFYQQKAVDAGYSSAKVYLGQMYLDAQAVPQDYERAIDLFQQAGIEGESAAYTALAWVHRAGVGVPQDYEKAMGFYREGAARGNDWAMTNIAEFHQKGFGVPQDIGEAVRWYITAAKSGELTAQTRLARIYQTGDGVPQDFEQARFWFETAAGRGVPNAVTRLGVMYEQGQGTAKDIEAAARLYTRAARDGDGEAFFRLGRLYASQHPIFDDPARAAQLLERALSEGVYGADRELARLYEAGRGVGKDLARARTLYASAAEGNPWAARDAGRAWASSDGFAPDLAEAVRWYRRAAEGGVPWAALDLAKMTEAGRGVEPDRVEALIWYATAWGLSDDANLVKSVAERTGSYTEQEFNKATQVLLTRLGADIGPADGQIGPKTRAALQDAFEARGQSLPAGRIDLDLLGALANFE</sequence>